<sequence length="52" mass="5938">MLLVVLANPEIQELHTMCRPKSTIKGNCYLSLCQLINLKSARNCHLKICRII</sequence>
<name>A0A2P2QD82_RHIMU</name>
<accession>A0A2P2QD82</accession>
<organism evidence="1">
    <name type="scientific">Rhizophora mucronata</name>
    <name type="common">Asiatic mangrove</name>
    <dbReference type="NCBI Taxonomy" id="61149"/>
    <lineage>
        <taxon>Eukaryota</taxon>
        <taxon>Viridiplantae</taxon>
        <taxon>Streptophyta</taxon>
        <taxon>Embryophyta</taxon>
        <taxon>Tracheophyta</taxon>
        <taxon>Spermatophyta</taxon>
        <taxon>Magnoliopsida</taxon>
        <taxon>eudicotyledons</taxon>
        <taxon>Gunneridae</taxon>
        <taxon>Pentapetalae</taxon>
        <taxon>rosids</taxon>
        <taxon>fabids</taxon>
        <taxon>Malpighiales</taxon>
        <taxon>Rhizophoraceae</taxon>
        <taxon>Rhizophora</taxon>
    </lineage>
</organism>
<proteinExistence type="predicted"/>
<dbReference type="EMBL" id="GGEC01084400">
    <property type="protein sequence ID" value="MBX64884.1"/>
    <property type="molecule type" value="Transcribed_RNA"/>
</dbReference>
<evidence type="ECO:0000313" key="1">
    <source>
        <dbReference type="EMBL" id="MBX64884.1"/>
    </source>
</evidence>
<reference evidence="1" key="1">
    <citation type="submission" date="2018-02" db="EMBL/GenBank/DDBJ databases">
        <title>Rhizophora mucronata_Transcriptome.</title>
        <authorList>
            <person name="Meera S.P."/>
            <person name="Sreeshan A."/>
            <person name="Augustine A."/>
        </authorList>
    </citation>
    <scope>NUCLEOTIDE SEQUENCE</scope>
    <source>
        <tissue evidence="1">Leaf</tissue>
    </source>
</reference>
<dbReference type="AlphaFoldDB" id="A0A2P2QD82"/>
<protein>
    <submittedName>
        <fullName evidence="1">Transcription cofactor</fullName>
    </submittedName>
</protein>